<dbReference type="EMBL" id="BTSY01000003">
    <property type="protein sequence ID" value="GMT18498.1"/>
    <property type="molecule type" value="Genomic_DNA"/>
</dbReference>
<protein>
    <submittedName>
        <fullName evidence="1">Uncharacterized protein</fullName>
    </submittedName>
</protein>
<evidence type="ECO:0000313" key="1">
    <source>
        <dbReference type="EMBL" id="GMT18498.1"/>
    </source>
</evidence>
<dbReference type="Proteomes" id="UP001432322">
    <property type="component" value="Unassembled WGS sequence"/>
</dbReference>
<evidence type="ECO:0000313" key="2">
    <source>
        <dbReference type="Proteomes" id="UP001432322"/>
    </source>
</evidence>
<feature type="non-terminal residue" evidence="1">
    <location>
        <position position="1"/>
    </location>
</feature>
<proteinExistence type="predicted"/>
<dbReference type="AlphaFoldDB" id="A0AAV5VGP4"/>
<sequence>IFFIYHHHHHYKQNKESGCLYKNFAKITPEPSITRIRQLVVSVVVSLSSSVPTVVTSSVAGSVMGLSSSADVRLRVSSVVWLSAASNVARVVVAVGVIVAASVSGRRATADSAAIGIAGCGATTDTTLQKNYKKRTKTNAVSVGRGSTADSAAVSVGRGSTANSA</sequence>
<comment type="caution">
    <text evidence="1">The sequence shown here is derived from an EMBL/GenBank/DDBJ whole genome shotgun (WGS) entry which is preliminary data.</text>
</comment>
<feature type="non-terminal residue" evidence="1">
    <location>
        <position position="165"/>
    </location>
</feature>
<organism evidence="1 2">
    <name type="scientific">Pristionchus fissidentatus</name>
    <dbReference type="NCBI Taxonomy" id="1538716"/>
    <lineage>
        <taxon>Eukaryota</taxon>
        <taxon>Metazoa</taxon>
        <taxon>Ecdysozoa</taxon>
        <taxon>Nematoda</taxon>
        <taxon>Chromadorea</taxon>
        <taxon>Rhabditida</taxon>
        <taxon>Rhabditina</taxon>
        <taxon>Diplogasteromorpha</taxon>
        <taxon>Diplogasteroidea</taxon>
        <taxon>Neodiplogasteridae</taxon>
        <taxon>Pristionchus</taxon>
    </lineage>
</organism>
<reference evidence="1" key="1">
    <citation type="submission" date="2023-10" db="EMBL/GenBank/DDBJ databases">
        <title>Genome assembly of Pristionchus species.</title>
        <authorList>
            <person name="Yoshida K."/>
            <person name="Sommer R.J."/>
        </authorList>
    </citation>
    <scope>NUCLEOTIDE SEQUENCE</scope>
    <source>
        <strain evidence="1">RS5133</strain>
    </source>
</reference>
<gene>
    <name evidence="1" type="ORF">PFISCL1PPCAC_9795</name>
</gene>
<accession>A0AAV5VGP4</accession>
<name>A0AAV5VGP4_9BILA</name>
<keyword evidence="2" id="KW-1185">Reference proteome</keyword>